<name>A0AA52EEB9_9PROT</name>
<dbReference type="EMBL" id="CP123872">
    <property type="protein sequence ID" value="WND03902.1"/>
    <property type="molecule type" value="Genomic_DNA"/>
</dbReference>
<evidence type="ECO:0008006" key="3">
    <source>
        <dbReference type="Google" id="ProtNLM"/>
    </source>
</evidence>
<evidence type="ECO:0000313" key="1">
    <source>
        <dbReference type="EMBL" id="WND03902.1"/>
    </source>
</evidence>
<dbReference type="Proteomes" id="UP001268683">
    <property type="component" value="Chromosome"/>
</dbReference>
<organism evidence="1 2">
    <name type="scientific">Temperatibacter marinus</name>
    <dbReference type="NCBI Taxonomy" id="1456591"/>
    <lineage>
        <taxon>Bacteria</taxon>
        <taxon>Pseudomonadati</taxon>
        <taxon>Pseudomonadota</taxon>
        <taxon>Alphaproteobacteria</taxon>
        <taxon>Kordiimonadales</taxon>
        <taxon>Temperatibacteraceae</taxon>
        <taxon>Temperatibacter</taxon>
    </lineage>
</organism>
<sequence length="290" mass="33026">MAKSPIHTLGQEIGLFLEQAMLPVFQSVADTNGFYLDFVGKDRPARKGKKVKWEDIYGSSHDLDFLIEKNGSDTNMGQPVAIIEAAWRRYTKHSKNKAQEIQAAVLPIADKYSHLKPFLGAVIAGDFTAPSLKQLNASGFNIIYFNYANVVKVFLKFGVDIYFDEDTEDDDGWKKLEAFRKLTSSKKDAVTTELLNLHEKEINSFTSKLKEALDRQIKQIFISPLFGENYSFTDMTNAKKFIYDYNSEPNNEELTFAKYQIVIHYTNGDKLEGSFRSKDRAISFLNSVLH</sequence>
<gene>
    <name evidence="1" type="ORF">QGN29_05890</name>
</gene>
<proteinExistence type="predicted"/>
<keyword evidence="2" id="KW-1185">Reference proteome</keyword>
<reference evidence="1" key="1">
    <citation type="submission" date="2023-04" db="EMBL/GenBank/DDBJ databases">
        <title>Complete genome sequence of Temperatibacter marinus.</title>
        <authorList>
            <person name="Rong J.-C."/>
            <person name="Yi M.-L."/>
            <person name="Zhao Q."/>
        </authorList>
    </citation>
    <scope>NUCLEOTIDE SEQUENCE</scope>
    <source>
        <strain evidence="1">NBRC 110045</strain>
    </source>
</reference>
<accession>A0AA52EEB9</accession>
<dbReference type="RefSeq" id="WP_310799767.1">
    <property type="nucleotide sequence ID" value="NZ_CP123872.1"/>
</dbReference>
<dbReference type="AlphaFoldDB" id="A0AA52EEB9"/>
<dbReference type="KEGG" id="tmk:QGN29_05890"/>
<protein>
    <recommendedName>
        <fullName evidence="3">DNA methylase</fullName>
    </recommendedName>
</protein>
<evidence type="ECO:0000313" key="2">
    <source>
        <dbReference type="Proteomes" id="UP001268683"/>
    </source>
</evidence>